<proteinExistence type="predicted"/>
<gene>
    <name evidence="1" type="primary">Nfu_g_1_013836</name>
</gene>
<evidence type="ECO:0000313" key="1">
    <source>
        <dbReference type="EMBL" id="SBR00335.1"/>
    </source>
</evidence>
<sequence length="44" mass="5001">SSVTFFGTVFSTSHCYNVMFRSHCCSFRFVRVGLGDEVCLGLRF</sequence>
<feature type="non-terminal residue" evidence="1">
    <location>
        <position position="1"/>
    </location>
</feature>
<dbReference type="AlphaFoldDB" id="A0A1A8ISK7"/>
<dbReference type="EMBL" id="HAED01013890">
    <property type="protein sequence ID" value="SBR00335.1"/>
    <property type="molecule type" value="Transcribed_RNA"/>
</dbReference>
<reference evidence="1" key="1">
    <citation type="submission" date="2016-05" db="EMBL/GenBank/DDBJ databases">
        <authorList>
            <person name="Lavstsen T."/>
            <person name="Jespersen J.S."/>
        </authorList>
    </citation>
    <scope>NUCLEOTIDE SEQUENCE</scope>
    <source>
        <tissue evidence="1">Brain</tissue>
    </source>
</reference>
<accession>A0A1A8ISK7</accession>
<reference evidence="1" key="2">
    <citation type="submission" date="2016-06" db="EMBL/GenBank/DDBJ databases">
        <title>The genome of a short-lived fish provides insights into sex chromosome evolution and the genetic control of aging.</title>
        <authorList>
            <person name="Reichwald K."/>
            <person name="Felder M."/>
            <person name="Petzold A."/>
            <person name="Koch P."/>
            <person name="Groth M."/>
            <person name="Platzer M."/>
        </authorList>
    </citation>
    <scope>NUCLEOTIDE SEQUENCE</scope>
    <source>
        <tissue evidence="1">Brain</tissue>
    </source>
</reference>
<feature type="non-terminal residue" evidence="1">
    <location>
        <position position="44"/>
    </location>
</feature>
<protein>
    <submittedName>
        <fullName evidence="1">Uncharacterized protein</fullName>
    </submittedName>
</protein>
<name>A0A1A8ISK7_NOTKU</name>
<organism evidence="1">
    <name type="scientific">Nothobranchius kuhntae</name>
    <name type="common">Beira killifish</name>
    <dbReference type="NCBI Taxonomy" id="321403"/>
    <lineage>
        <taxon>Eukaryota</taxon>
        <taxon>Metazoa</taxon>
        <taxon>Chordata</taxon>
        <taxon>Craniata</taxon>
        <taxon>Vertebrata</taxon>
        <taxon>Euteleostomi</taxon>
        <taxon>Actinopterygii</taxon>
        <taxon>Neopterygii</taxon>
        <taxon>Teleostei</taxon>
        <taxon>Neoteleostei</taxon>
        <taxon>Acanthomorphata</taxon>
        <taxon>Ovalentaria</taxon>
        <taxon>Atherinomorphae</taxon>
        <taxon>Cyprinodontiformes</taxon>
        <taxon>Nothobranchiidae</taxon>
        <taxon>Nothobranchius</taxon>
    </lineage>
</organism>